<evidence type="ECO:0000256" key="1">
    <source>
        <dbReference type="SAM" id="Phobius"/>
    </source>
</evidence>
<sequence length="410" mass="45027">MSLPSLPGSSATGIAEAALAQEAALLQVLISNASSILFARFFSAVAVASLFHDHALTFADEVELIWFNARAKRRNRVGFLLNRYVTALMVAYVCYLLSGLSDAITTQECKTFTWVFATASIGSVAGTHLVLMGRVYTLWEQRRTIKWILVGSFVTAIGIACVFFFLSAAQVQGTIAFIPVVNMCVFEKKPIAMDLSLGTLVVFDLFIVLLTVANNLHRPYKKEADVVAELVRDGALMFVALFGLRFINLVTGLVANPAPTFAIMIFIWSIASIVSSRMQLRMEALNLNPPDPRPGPISYDMYGWRPNLKSDAESLHSDDSYSDVSGYSMFVPSEKVPVPASYPVGQPLRAVLVPPSRRPPREKPTAIPTRLQEERAISRWSASTEATTLPRPPAGIVKKSYSRLAGTWFP</sequence>
<gene>
    <name evidence="3" type="ORF">MCHLO_07257</name>
</gene>
<evidence type="ECO:0000259" key="2">
    <source>
        <dbReference type="Pfam" id="PF20151"/>
    </source>
</evidence>
<keyword evidence="1" id="KW-0472">Membrane</keyword>
<keyword evidence="4" id="KW-1185">Reference proteome</keyword>
<feature type="transmembrane region" description="Helical" evidence="1">
    <location>
        <begin position="80"/>
        <end position="100"/>
    </location>
</feature>
<dbReference type="InterPro" id="IPR045340">
    <property type="entry name" value="DUF6533"/>
</dbReference>
<reference evidence="3" key="1">
    <citation type="submission" date="2014-09" db="EMBL/GenBank/DDBJ databases">
        <title>Genome sequence of the luminous mushroom Mycena chlorophos for searching fungal bioluminescence genes.</title>
        <authorList>
            <person name="Tanaka Y."/>
            <person name="Kasuga D."/>
            <person name="Oba Y."/>
            <person name="Hase S."/>
            <person name="Sato K."/>
            <person name="Oba Y."/>
            <person name="Sakakibara Y."/>
        </authorList>
    </citation>
    <scope>NUCLEOTIDE SEQUENCE</scope>
</reference>
<dbReference type="Pfam" id="PF20151">
    <property type="entry name" value="DUF6533"/>
    <property type="match status" value="1"/>
</dbReference>
<dbReference type="Proteomes" id="UP000815677">
    <property type="component" value="Unassembled WGS sequence"/>
</dbReference>
<feature type="transmembrane region" description="Helical" evidence="1">
    <location>
        <begin position="112"/>
        <end position="135"/>
    </location>
</feature>
<feature type="transmembrane region" description="Helical" evidence="1">
    <location>
        <begin position="147"/>
        <end position="171"/>
    </location>
</feature>
<feature type="domain" description="DUF6533" evidence="2">
    <location>
        <begin position="42"/>
        <end position="86"/>
    </location>
</feature>
<evidence type="ECO:0000313" key="4">
    <source>
        <dbReference type="Proteomes" id="UP000815677"/>
    </source>
</evidence>
<dbReference type="EMBL" id="DF846070">
    <property type="protein sequence ID" value="GAT49974.1"/>
    <property type="molecule type" value="Genomic_DNA"/>
</dbReference>
<organism evidence="3 4">
    <name type="scientific">Mycena chlorophos</name>
    <name type="common">Agaric fungus</name>
    <name type="synonym">Agaricus chlorophos</name>
    <dbReference type="NCBI Taxonomy" id="658473"/>
    <lineage>
        <taxon>Eukaryota</taxon>
        <taxon>Fungi</taxon>
        <taxon>Dikarya</taxon>
        <taxon>Basidiomycota</taxon>
        <taxon>Agaricomycotina</taxon>
        <taxon>Agaricomycetes</taxon>
        <taxon>Agaricomycetidae</taxon>
        <taxon>Agaricales</taxon>
        <taxon>Marasmiineae</taxon>
        <taxon>Mycenaceae</taxon>
        <taxon>Mycena</taxon>
    </lineage>
</organism>
<feature type="transmembrane region" description="Helical" evidence="1">
    <location>
        <begin position="191"/>
        <end position="213"/>
    </location>
</feature>
<accession>A0ABQ0LHG6</accession>
<name>A0ABQ0LHG6_MYCCL</name>
<keyword evidence="1" id="KW-1133">Transmembrane helix</keyword>
<proteinExistence type="predicted"/>
<protein>
    <recommendedName>
        <fullName evidence="2">DUF6533 domain-containing protein</fullName>
    </recommendedName>
</protein>
<keyword evidence="1" id="KW-0812">Transmembrane</keyword>
<evidence type="ECO:0000313" key="3">
    <source>
        <dbReference type="EMBL" id="GAT49974.1"/>
    </source>
</evidence>